<evidence type="ECO:0000256" key="2">
    <source>
        <dbReference type="ARBA" id="ARBA00022980"/>
    </source>
</evidence>
<dbReference type="SUPFAM" id="SSF143034">
    <property type="entry name" value="L35p-like"/>
    <property type="match status" value="1"/>
</dbReference>
<dbReference type="Proteomes" id="UP000286050">
    <property type="component" value="Unassembled WGS sequence"/>
</dbReference>
<proteinExistence type="inferred from homology"/>
<evidence type="ECO:0000256" key="6">
    <source>
        <dbReference type="RuleBase" id="RU000568"/>
    </source>
</evidence>
<accession>A0A414FXA4</accession>
<dbReference type="Pfam" id="PF01632">
    <property type="entry name" value="Ribosomal_L35p"/>
    <property type="match status" value="1"/>
</dbReference>
<dbReference type="PRINTS" id="PR00064">
    <property type="entry name" value="RIBOSOMALL35"/>
</dbReference>
<evidence type="ECO:0000256" key="5">
    <source>
        <dbReference type="HAMAP-Rule" id="MF_00514"/>
    </source>
</evidence>
<evidence type="ECO:0000256" key="3">
    <source>
        <dbReference type="ARBA" id="ARBA00023274"/>
    </source>
</evidence>
<dbReference type="Proteomes" id="UP000405524">
    <property type="component" value="Unassembled WGS sequence"/>
</dbReference>
<dbReference type="GO" id="GO:0022625">
    <property type="term" value="C:cytosolic large ribosomal subunit"/>
    <property type="evidence" value="ECO:0007669"/>
    <property type="project" value="TreeGrafter"/>
</dbReference>
<reference evidence="8" key="3">
    <citation type="submission" date="2021-02" db="EMBL/GenBank/DDBJ databases">
        <title>Infant gut strain persistence is associated with maternal origin, phylogeny, and functional potential including surface adhesion and iron acquisition.</title>
        <authorList>
            <person name="Lou Y.C."/>
        </authorList>
    </citation>
    <scope>NUCLEOTIDE SEQUENCE</scope>
    <source>
        <strain evidence="8">L3_128_245G1_dasL3_128_245G1_concoct_49</strain>
    </source>
</reference>
<evidence type="ECO:0000313" key="11">
    <source>
        <dbReference type="Proteomes" id="UP000286050"/>
    </source>
</evidence>
<evidence type="ECO:0000256" key="7">
    <source>
        <dbReference type="SAM" id="MobiDB-lite"/>
    </source>
</evidence>
<dbReference type="GO" id="GO:0003735">
    <property type="term" value="F:structural constituent of ribosome"/>
    <property type="evidence" value="ECO:0007669"/>
    <property type="project" value="InterPro"/>
</dbReference>
<dbReference type="PROSITE" id="PS00936">
    <property type="entry name" value="RIBOSOMAL_L35"/>
    <property type="match status" value="1"/>
</dbReference>
<sequence>MPKMKTHSGSKKRFRRSGTGKIMRAKAYKSHILTKKSTKRKRGFRQEAELAAADAKVINARLAGR</sequence>
<name>A0A414FXA4_9ACTN</name>
<gene>
    <name evidence="5 8" type="primary">rpmI</name>
    <name evidence="9" type="ORF">DW787_05340</name>
    <name evidence="10" type="ORF">JKKLCJKK_01165</name>
    <name evidence="8" type="ORF">KHY67_05825</name>
</gene>
<dbReference type="InterPro" id="IPR001706">
    <property type="entry name" value="Ribosomal_bL35"/>
</dbReference>
<dbReference type="GeneID" id="77466162"/>
<evidence type="ECO:0000256" key="1">
    <source>
        <dbReference type="ARBA" id="ARBA00006598"/>
    </source>
</evidence>
<dbReference type="InterPro" id="IPR037229">
    <property type="entry name" value="Ribosomal_bL35_sf"/>
</dbReference>
<keyword evidence="3 5" id="KW-0687">Ribonucleoprotein</keyword>
<evidence type="ECO:0000313" key="10">
    <source>
        <dbReference type="EMBL" id="VWM01154.1"/>
    </source>
</evidence>
<organism evidence="9 11">
    <name type="scientific">Collinsella intestinalis</name>
    <dbReference type="NCBI Taxonomy" id="147207"/>
    <lineage>
        <taxon>Bacteria</taxon>
        <taxon>Bacillati</taxon>
        <taxon>Actinomycetota</taxon>
        <taxon>Coriobacteriia</taxon>
        <taxon>Coriobacteriales</taxon>
        <taxon>Coriobacteriaceae</taxon>
        <taxon>Collinsella</taxon>
    </lineage>
</organism>
<dbReference type="HAMAP" id="MF_00514">
    <property type="entry name" value="Ribosomal_bL35"/>
    <property type="match status" value="1"/>
</dbReference>
<dbReference type="GO" id="GO:0006412">
    <property type="term" value="P:translation"/>
    <property type="evidence" value="ECO:0007669"/>
    <property type="project" value="UniProtKB-UniRule"/>
</dbReference>
<keyword evidence="2 5" id="KW-0689">Ribosomal protein</keyword>
<reference evidence="9 11" key="1">
    <citation type="submission" date="2018-08" db="EMBL/GenBank/DDBJ databases">
        <title>A genome reference for cultivated species of the human gut microbiota.</title>
        <authorList>
            <person name="Zou Y."/>
            <person name="Xue W."/>
            <person name="Luo G."/>
        </authorList>
    </citation>
    <scope>NUCLEOTIDE SEQUENCE [LARGE SCALE GENOMIC DNA]</scope>
    <source>
        <strain evidence="9 11">AM30-5LB</strain>
    </source>
</reference>
<feature type="region of interest" description="Disordered" evidence="7">
    <location>
        <begin position="1"/>
        <end position="21"/>
    </location>
</feature>
<evidence type="ECO:0000313" key="9">
    <source>
        <dbReference type="EMBL" id="RHD56101.1"/>
    </source>
</evidence>
<protein>
    <recommendedName>
        <fullName evidence="4 5">Large ribosomal subunit protein bL35</fullName>
    </recommendedName>
</protein>
<dbReference type="Gene3D" id="4.10.410.60">
    <property type="match status" value="1"/>
</dbReference>
<dbReference type="EMBL" id="QSJI01000003">
    <property type="protein sequence ID" value="RHD56101.1"/>
    <property type="molecule type" value="Genomic_DNA"/>
</dbReference>
<dbReference type="PANTHER" id="PTHR33343:SF1">
    <property type="entry name" value="LARGE RIBOSOMAL SUBUNIT PROTEIN BL35M"/>
    <property type="match status" value="1"/>
</dbReference>
<evidence type="ECO:0000313" key="8">
    <source>
        <dbReference type="EMBL" id="MBS5147203.1"/>
    </source>
</evidence>
<dbReference type="InterPro" id="IPR021137">
    <property type="entry name" value="Ribosomal_bL35-like"/>
</dbReference>
<dbReference type="NCBIfam" id="TIGR00001">
    <property type="entry name" value="rpmI_bact"/>
    <property type="match status" value="1"/>
</dbReference>
<dbReference type="EMBL" id="CABWIC010000030">
    <property type="protein sequence ID" value="VWM01154.1"/>
    <property type="molecule type" value="Genomic_DNA"/>
</dbReference>
<reference evidence="10 12" key="2">
    <citation type="submission" date="2019-10" db="EMBL/GenBank/DDBJ databases">
        <authorList>
            <person name="Wolf R A."/>
        </authorList>
    </citation>
    <scope>NUCLEOTIDE SEQUENCE [LARGE SCALE GENOMIC DNA]</scope>
    <source>
        <strain evidence="10">Collinsella_intestinalis_DSM_13632</strain>
    </source>
</reference>
<dbReference type="InterPro" id="IPR018265">
    <property type="entry name" value="Ribosomal_bL35_CS"/>
</dbReference>
<evidence type="ECO:0000313" key="12">
    <source>
        <dbReference type="Proteomes" id="UP000405524"/>
    </source>
</evidence>
<dbReference type="AlphaFoldDB" id="A0A414FXA4"/>
<dbReference type="Proteomes" id="UP000738879">
    <property type="component" value="Unassembled WGS sequence"/>
</dbReference>
<dbReference type="EMBL" id="JAGZJA010000007">
    <property type="protein sequence ID" value="MBS5147203.1"/>
    <property type="molecule type" value="Genomic_DNA"/>
</dbReference>
<evidence type="ECO:0000256" key="4">
    <source>
        <dbReference type="ARBA" id="ARBA00071664"/>
    </source>
</evidence>
<dbReference type="RefSeq" id="WP_006723875.1">
    <property type="nucleotide sequence ID" value="NZ_CABWIC010000030.1"/>
</dbReference>
<comment type="similarity">
    <text evidence="1 5 6">Belongs to the bacterial ribosomal protein bL35 family.</text>
</comment>
<dbReference type="OrthoDB" id="9804851at2"/>
<dbReference type="PANTHER" id="PTHR33343">
    <property type="entry name" value="54S RIBOSOMAL PROTEIN BL35M"/>
    <property type="match status" value="1"/>
</dbReference>
<dbReference type="FunFam" id="4.10.410.60:FF:000001">
    <property type="entry name" value="50S ribosomal protein L35"/>
    <property type="match status" value="1"/>
</dbReference>